<protein>
    <recommendedName>
        <fullName evidence="1">VWFA domain-containing protein</fullName>
    </recommendedName>
</protein>
<dbReference type="CDD" id="cd00198">
    <property type="entry name" value="vWFA"/>
    <property type="match status" value="1"/>
</dbReference>
<evidence type="ECO:0000313" key="3">
    <source>
        <dbReference type="EMBL" id="CAF3748228.1"/>
    </source>
</evidence>
<dbReference type="AlphaFoldDB" id="A0A8S2DPC9"/>
<dbReference type="Pfam" id="PF13519">
    <property type="entry name" value="VWA_2"/>
    <property type="match status" value="1"/>
</dbReference>
<evidence type="ECO:0000259" key="1">
    <source>
        <dbReference type="Pfam" id="PF13519"/>
    </source>
</evidence>
<gene>
    <name evidence="2" type="ORF">OVA965_LOCUS13409</name>
    <name evidence="3" type="ORF">TMI583_LOCUS13412</name>
</gene>
<dbReference type="EMBL" id="CAJOBA010005584">
    <property type="protein sequence ID" value="CAF3748228.1"/>
    <property type="molecule type" value="Genomic_DNA"/>
</dbReference>
<sequence>MKFITFNTYRQKQRPQSLHYILLLDSSGSMEGKPWQDLLAAVKEFLRRRQDLIGVQDHITIITFTNKAHLVYFDKEIKDVNVDTVQFGGFTTDFCAAFTQVNQCIQNSRRADLDLKYAVIFMTDGNTIYPEQELNLLSSTHGVVIKQFWTLALGHAKIDVLNRINEKMNGTYFDIEESSRLLDAYAEIARTA</sequence>
<dbReference type="Proteomes" id="UP000682733">
    <property type="component" value="Unassembled WGS sequence"/>
</dbReference>
<feature type="domain" description="VWFA" evidence="1">
    <location>
        <begin position="21"/>
        <end position="125"/>
    </location>
</feature>
<name>A0A8S2DPC9_9BILA</name>
<dbReference type="SUPFAM" id="SSF53300">
    <property type="entry name" value="vWA-like"/>
    <property type="match status" value="1"/>
</dbReference>
<comment type="caution">
    <text evidence="2">The sequence shown here is derived from an EMBL/GenBank/DDBJ whole genome shotgun (WGS) entry which is preliminary data.</text>
</comment>
<reference evidence="2" key="1">
    <citation type="submission" date="2021-02" db="EMBL/GenBank/DDBJ databases">
        <authorList>
            <person name="Nowell W R."/>
        </authorList>
    </citation>
    <scope>NUCLEOTIDE SEQUENCE</scope>
</reference>
<dbReference type="InterPro" id="IPR036465">
    <property type="entry name" value="vWFA_dom_sf"/>
</dbReference>
<dbReference type="Proteomes" id="UP000677228">
    <property type="component" value="Unassembled WGS sequence"/>
</dbReference>
<dbReference type="Gene3D" id="3.40.50.410">
    <property type="entry name" value="von Willebrand factor, type A domain"/>
    <property type="match status" value="1"/>
</dbReference>
<evidence type="ECO:0000313" key="4">
    <source>
        <dbReference type="Proteomes" id="UP000677228"/>
    </source>
</evidence>
<accession>A0A8S2DPC9</accession>
<evidence type="ECO:0000313" key="2">
    <source>
        <dbReference type="EMBL" id="CAF0977529.1"/>
    </source>
</evidence>
<dbReference type="EMBL" id="CAJNOK010005578">
    <property type="protein sequence ID" value="CAF0977529.1"/>
    <property type="molecule type" value="Genomic_DNA"/>
</dbReference>
<organism evidence="2 4">
    <name type="scientific">Didymodactylos carnosus</name>
    <dbReference type="NCBI Taxonomy" id="1234261"/>
    <lineage>
        <taxon>Eukaryota</taxon>
        <taxon>Metazoa</taxon>
        <taxon>Spiralia</taxon>
        <taxon>Gnathifera</taxon>
        <taxon>Rotifera</taxon>
        <taxon>Eurotatoria</taxon>
        <taxon>Bdelloidea</taxon>
        <taxon>Philodinida</taxon>
        <taxon>Philodinidae</taxon>
        <taxon>Didymodactylos</taxon>
    </lineage>
</organism>
<proteinExistence type="predicted"/>
<dbReference type="InterPro" id="IPR002035">
    <property type="entry name" value="VWF_A"/>
</dbReference>